<dbReference type="Proteomes" id="UP000676996">
    <property type="component" value="Unassembled WGS sequence"/>
</dbReference>
<proteinExistence type="predicted"/>
<protein>
    <submittedName>
        <fullName evidence="1">Universal stress protein</fullName>
    </submittedName>
</protein>
<dbReference type="EMBL" id="JAGRQC010000001">
    <property type="protein sequence ID" value="MBR0551277.1"/>
    <property type="molecule type" value="Genomic_DNA"/>
</dbReference>
<keyword evidence="2" id="KW-1185">Reference proteome</keyword>
<accession>A0A8T4I9H0</accession>
<dbReference type="SUPFAM" id="SSF52402">
    <property type="entry name" value="Adenine nucleotide alpha hydrolases-like"/>
    <property type="match status" value="2"/>
</dbReference>
<evidence type="ECO:0000313" key="1">
    <source>
        <dbReference type="EMBL" id="MBR0551277.1"/>
    </source>
</evidence>
<dbReference type="AlphaFoldDB" id="A0A8T4I9H0"/>
<dbReference type="Gene3D" id="3.40.50.12370">
    <property type="match status" value="1"/>
</dbReference>
<dbReference type="PRINTS" id="PR01438">
    <property type="entry name" value="UNVRSLSTRESS"/>
</dbReference>
<organism evidence="1 2">
    <name type="scientific">Stakelama marina</name>
    <dbReference type="NCBI Taxonomy" id="2826939"/>
    <lineage>
        <taxon>Bacteria</taxon>
        <taxon>Pseudomonadati</taxon>
        <taxon>Pseudomonadota</taxon>
        <taxon>Alphaproteobacteria</taxon>
        <taxon>Sphingomonadales</taxon>
        <taxon>Sphingomonadaceae</taxon>
        <taxon>Stakelama</taxon>
    </lineage>
</organism>
<comment type="caution">
    <text evidence="1">The sequence shown here is derived from an EMBL/GenBank/DDBJ whole genome shotgun (WGS) entry which is preliminary data.</text>
</comment>
<dbReference type="RefSeq" id="WP_284052560.1">
    <property type="nucleotide sequence ID" value="NZ_JAGRQC010000001.1"/>
</dbReference>
<gene>
    <name evidence="1" type="ORF">J7S20_02015</name>
</gene>
<sequence>MKDILIVVDNADKAKALLHKATAAAERMNAHIEVLVMTIPPMIATDLAPFGSLWVPPWDLERDNREDIERVRKLLPESDVEIEVRGLLSDVATAAADVRRQHPVADLILLSDERSWAVPWMYRHILESLLLSAGTPLFVLPNGHDLPPINHAVIGWKPSPQAMRAVHDLVQLAEPGARIDIAMVGIAPEHGDSHLAAAAGLERHLTRHGFTVHSQYLRCHADPEAQVLQNYTLEQGADLLAVGGYAHSRIREVFLGGVTRELTEEPRLPVMFSH</sequence>
<evidence type="ECO:0000313" key="2">
    <source>
        <dbReference type="Proteomes" id="UP000676996"/>
    </source>
</evidence>
<dbReference type="InterPro" id="IPR006015">
    <property type="entry name" value="Universal_stress_UspA"/>
</dbReference>
<dbReference type="CDD" id="cd00293">
    <property type="entry name" value="USP-like"/>
    <property type="match status" value="1"/>
</dbReference>
<reference evidence="1" key="1">
    <citation type="submission" date="2021-04" db="EMBL/GenBank/DDBJ databases">
        <title>Ouciella asimina sp. nov., isolated from the surface seawater in the hydrothermal field of Okinawa Trough.</title>
        <authorList>
            <person name="Shuang W."/>
        </authorList>
    </citation>
    <scope>NUCLEOTIDE SEQUENCE</scope>
    <source>
        <strain evidence="1">LXI357</strain>
    </source>
</reference>
<name>A0A8T4I9H0_9SPHN</name>